<accession>S9UL30</accession>
<evidence type="ECO:0000313" key="8">
    <source>
        <dbReference type="Proteomes" id="UP000015354"/>
    </source>
</evidence>
<dbReference type="PANTHER" id="PTHR31419:SF1">
    <property type="entry name" value="PROTEIN PIN-LIKES 6"/>
    <property type="match status" value="1"/>
</dbReference>
<feature type="transmembrane region" description="Helical" evidence="6">
    <location>
        <begin position="417"/>
        <end position="439"/>
    </location>
</feature>
<evidence type="ECO:0000256" key="4">
    <source>
        <dbReference type="ARBA" id="ARBA00023136"/>
    </source>
</evidence>
<feature type="transmembrane region" description="Helical" evidence="6">
    <location>
        <begin position="70"/>
        <end position="90"/>
    </location>
</feature>
<evidence type="ECO:0000256" key="3">
    <source>
        <dbReference type="ARBA" id="ARBA00022989"/>
    </source>
</evidence>
<dbReference type="OrthoDB" id="191139at2759"/>
<comment type="caution">
    <text evidence="7">The sequence shown here is derived from an EMBL/GenBank/DDBJ whole genome shotgun (WGS) entry which is preliminary data.</text>
</comment>
<sequence>MNYFSLGFITATTVGKVMLCAVAGMFISKYFLEKEKSEKGLTYITTKILLPCLLFSNLCLSVEWSSVSLYYWAPLIALLPVALGVVLSFLAKPLLPKEYQALLMLAGGFQNGLTFPLSIVLNLKGVSWFGAAESTRAQSYMFLYNIVCAIALFAVGEPVIIYYRNKELEEERLLQEAVANRDTAGAREDAIARHVNDSFAYPYESPTSRREAGEAPVVEAGPDGKRAASTVEQMRWYRPAQASDAPIRALNADDGTVTGPPAESSVHRWARMVKGALVSPPVFASLVALCISLTPPLRWLAESFCGQILVGGLSLVGGGAIPVQLLVLGLTVMSKRQVAPAPPPADAATAAAEDADGEVVVVKTKRTLLQKAQNSMPPQALFTFVAIVIRLLMVPSVCFIVIHLLNRAGLLPNDSSFLLSMLLETASPSAINSSLICAIHSFHTQEYTRMIFVMYMTAVVTTTIWLFFDILYVQSYYQ</sequence>
<keyword evidence="2 6" id="KW-0812">Transmembrane</keyword>
<feature type="transmembrane region" description="Helical" evidence="6">
    <location>
        <begin position="6"/>
        <end position="28"/>
    </location>
</feature>
<evidence type="ECO:0000256" key="6">
    <source>
        <dbReference type="SAM" id="Phobius"/>
    </source>
</evidence>
<dbReference type="EMBL" id="ATMH01004408">
    <property type="protein sequence ID" value="EPY29613.1"/>
    <property type="molecule type" value="Genomic_DNA"/>
</dbReference>
<feature type="transmembrane region" description="Helical" evidence="6">
    <location>
        <begin position="451"/>
        <end position="473"/>
    </location>
</feature>
<reference evidence="7 8" key="1">
    <citation type="journal article" date="2013" name="PLoS ONE">
        <title>Predicting the Proteins of Angomonas deanei, Strigomonas culicis and Their Respective Endosymbionts Reveals New Aspects of the Trypanosomatidae Family.</title>
        <authorList>
            <person name="Motta M.C."/>
            <person name="Martins A.C."/>
            <person name="de Souza S.S."/>
            <person name="Catta-Preta C.M."/>
            <person name="Silva R."/>
            <person name="Klein C.C."/>
            <person name="de Almeida L.G."/>
            <person name="de Lima Cunha O."/>
            <person name="Ciapina L.P."/>
            <person name="Brocchi M."/>
            <person name="Colabardini A.C."/>
            <person name="de Araujo Lima B."/>
            <person name="Machado C.R."/>
            <person name="de Almeida Soares C.M."/>
            <person name="Probst C.M."/>
            <person name="de Menezes C.B."/>
            <person name="Thompson C.E."/>
            <person name="Bartholomeu D.C."/>
            <person name="Gradia D.F."/>
            <person name="Pavoni D.P."/>
            <person name="Grisard E.C."/>
            <person name="Fantinatti-Garboggini F."/>
            <person name="Marchini F.K."/>
            <person name="Rodrigues-Luiz G.F."/>
            <person name="Wagner G."/>
            <person name="Goldman G.H."/>
            <person name="Fietto J.L."/>
            <person name="Elias M.C."/>
            <person name="Goldman M.H."/>
            <person name="Sagot M.F."/>
            <person name="Pereira M."/>
            <person name="Stoco P.H."/>
            <person name="de Mendonca-Neto R.P."/>
            <person name="Teixeira S.M."/>
            <person name="Maciel T.E."/>
            <person name="de Oliveira Mendes T.A."/>
            <person name="Urmenyi T.P."/>
            <person name="de Souza W."/>
            <person name="Schenkman S."/>
            <person name="de Vasconcelos A.T."/>
        </authorList>
    </citation>
    <scope>NUCLEOTIDE SEQUENCE [LARGE SCALE GENOMIC DNA]</scope>
</reference>
<dbReference type="InterPro" id="IPR004776">
    <property type="entry name" value="Mem_transp_PIN-like"/>
</dbReference>
<feature type="transmembrane region" description="Helical" evidence="6">
    <location>
        <begin position="141"/>
        <end position="163"/>
    </location>
</feature>
<dbReference type="PANTHER" id="PTHR31419">
    <property type="entry name" value="PROTEIN PIN-LIKES 2"/>
    <property type="match status" value="1"/>
</dbReference>
<feature type="transmembrane region" description="Helical" evidence="6">
    <location>
        <begin position="380"/>
        <end position="405"/>
    </location>
</feature>
<feature type="transmembrane region" description="Helical" evidence="6">
    <location>
        <begin position="306"/>
        <end position="328"/>
    </location>
</feature>
<feature type="transmembrane region" description="Helical" evidence="6">
    <location>
        <begin position="102"/>
        <end position="121"/>
    </location>
</feature>
<keyword evidence="8" id="KW-1185">Reference proteome</keyword>
<dbReference type="GO" id="GO:0016020">
    <property type="term" value="C:membrane"/>
    <property type="evidence" value="ECO:0007669"/>
    <property type="project" value="UniProtKB-SubCell"/>
</dbReference>
<keyword evidence="4 6" id="KW-0472">Membrane</keyword>
<proteinExistence type="predicted"/>
<evidence type="ECO:0000256" key="5">
    <source>
        <dbReference type="SAM" id="MobiDB-lite"/>
    </source>
</evidence>
<dbReference type="AlphaFoldDB" id="S9UL30"/>
<gene>
    <name evidence="7" type="ORF">STCU_04408</name>
</gene>
<organism evidence="7 8">
    <name type="scientific">Strigomonas culicis</name>
    <dbReference type="NCBI Taxonomy" id="28005"/>
    <lineage>
        <taxon>Eukaryota</taxon>
        <taxon>Discoba</taxon>
        <taxon>Euglenozoa</taxon>
        <taxon>Kinetoplastea</taxon>
        <taxon>Metakinetoplastina</taxon>
        <taxon>Trypanosomatida</taxon>
        <taxon>Trypanosomatidae</taxon>
        <taxon>Strigomonadinae</taxon>
        <taxon>Strigomonas</taxon>
    </lineage>
</organism>
<dbReference type="Pfam" id="PF03547">
    <property type="entry name" value="Mem_trans"/>
    <property type="match status" value="1"/>
</dbReference>
<protein>
    <submittedName>
        <fullName evidence="7">Transporter</fullName>
    </submittedName>
</protein>
<evidence type="ECO:0000313" key="7">
    <source>
        <dbReference type="EMBL" id="EPY29613.1"/>
    </source>
</evidence>
<dbReference type="Proteomes" id="UP000015354">
    <property type="component" value="Unassembled WGS sequence"/>
</dbReference>
<dbReference type="InterPro" id="IPR039305">
    <property type="entry name" value="PILS2/6"/>
</dbReference>
<dbReference type="GO" id="GO:0055085">
    <property type="term" value="P:transmembrane transport"/>
    <property type="evidence" value="ECO:0007669"/>
    <property type="project" value="InterPro"/>
</dbReference>
<feature type="transmembrane region" description="Helical" evidence="6">
    <location>
        <begin position="275"/>
        <end position="294"/>
    </location>
</feature>
<comment type="subcellular location">
    <subcellularLocation>
        <location evidence="1">Membrane</location>
        <topology evidence="1">Multi-pass membrane protein</topology>
    </subcellularLocation>
</comment>
<feature type="region of interest" description="Disordered" evidence="5">
    <location>
        <begin position="202"/>
        <end position="224"/>
    </location>
</feature>
<evidence type="ECO:0000256" key="2">
    <source>
        <dbReference type="ARBA" id="ARBA00022692"/>
    </source>
</evidence>
<keyword evidence="3 6" id="KW-1133">Transmembrane helix</keyword>
<name>S9UL30_9TRYP</name>
<evidence type="ECO:0000256" key="1">
    <source>
        <dbReference type="ARBA" id="ARBA00004141"/>
    </source>
</evidence>